<evidence type="ECO:0000256" key="2">
    <source>
        <dbReference type="ARBA" id="ARBA00023239"/>
    </source>
</evidence>
<gene>
    <name evidence="6" type="ORF">CLAFUR5_08410</name>
</gene>
<name>A0A9Q8LDP7_PASFU</name>
<dbReference type="InterPro" id="IPR036568">
    <property type="entry name" value="GGCT-like_sf"/>
</dbReference>
<dbReference type="AlphaFoldDB" id="A0A9Q8LDP7"/>
<dbReference type="EC" id="4.3.2.9" evidence="1"/>
<organism evidence="6 7">
    <name type="scientific">Passalora fulva</name>
    <name type="common">Tomato leaf mold</name>
    <name type="synonym">Cladosporium fulvum</name>
    <dbReference type="NCBI Taxonomy" id="5499"/>
    <lineage>
        <taxon>Eukaryota</taxon>
        <taxon>Fungi</taxon>
        <taxon>Dikarya</taxon>
        <taxon>Ascomycota</taxon>
        <taxon>Pezizomycotina</taxon>
        <taxon>Dothideomycetes</taxon>
        <taxon>Dothideomycetidae</taxon>
        <taxon>Mycosphaerellales</taxon>
        <taxon>Mycosphaerellaceae</taxon>
        <taxon>Fulvia</taxon>
    </lineage>
</organism>
<dbReference type="PANTHER" id="PTHR12935">
    <property type="entry name" value="GAMMA-GLUTAMYLCYCLOTRANSFERASE"/>
    <property type="match status" value="1"/>
</dbReference>
<accession>A0A9Q8LDP7</accession>
<reference evidence="6" key="1">
    <citation type="submission" date="2021-12" db="EMBL/GenBank/DDBJ databases">
        <authorList>
            <person name="Zaccaron A."/>
            <person name="Stergiopoulos I."/>
        </authorList>
    </citation>
    <scope>NUCLEOTIDE SEQUENCE</scope>
    <source>
        <strain evidence="6">Race5_Kim</strain>
    </source>
</reference>
<dbReference type="Gene3D" id="3.10.490.10">
    <property type="entry name" value="Gamma-glutamyl cyclotransferase-like"/>
    <property type="match status" value="1"/>
</dbReference>
<dbReference type="RefSeq" id="XP_047759956.1">
    <property type="nucleotide sequence ID" value="XM_047907558.1"/>
</dbReference>
<reference evidence="6" key="2">
    <citation type="journal article" date="2022" name="Microb. Genom.">
        <title>A chromosome-scale genome assembly of the tomato pathogen Cladosporium fulvum reveals a compartmentalized genome architecture and the presence of a dispensable chromosome.</title>
        <authorList>
            <person name="Zaccaron A.Z."/>
            <person name="Chen L.H."/>
            <person name="Samaras A."/>
            <person name="Stergiopoulos I."/>
        </authorList>
    </citation>
    <scope>NUCLEOTIDE SEQUENCE</scope>
    <source>
        <strain evidence="6">Race5_Kim</strain>
    </source>
</reference>
<dbReference type="PANTHER" id="PTHR12935:SF0">
    <property type="entry name" value="GAMMA-GLUTAMYLCYCLOTRANSFERASE"/>
    <property type="match status" value="1"/>
</dbReference>
<dbReference type="CDD" id="cd06661">
    <property type="entry name" value="GGCT_like"/>
    <property type="match status" value="1"/>
</dbReference>
<feature type="region of interest" description="Disordered" evidence="5">
    <location>
        <begin position="218"/>
        <end position="241"/>
    </location>
</feature>
<keyword evidence="7" id="KW-1185">Reference proteome</keyword>
<evidence type="ECO:0000313" key="7">
    <source>
        <dbReference type="Proteomes" id="UP000756132"/>
    </source>
</evidence>
<keyword evidence="2" id="KW-0456">Lyase</keyword>
<dbReference type="EMBL" id="CP090165">
    <property type="protein sequence ID" value="UJO15590.1"/>
    <property type="molecule type" value="Genomic_DNA"/>
</dbReference>
<dbReference type="InterPro" id="IPR013024">
    <property type="entry name" value="GGCT-like"/>
</dbReference>
<evidence type="ECO:0000313" key="6">
    <source>
        <dbReference type="EMBL" id="UJO15590.1"/>
    </source>
</evidence>
<evidence type="ECO:0000256" key="1">
    <source>
        <dbReference type="ARBA" id="ARBA00012346"/>
    </source>
</evidence>
<evidence type="ECO:0000256" key="5">
    <source>
        <dbReference type="SAM" id="MobiDB-lite"/>
    </source>
</evidence>
<protein>
    <recommendedName>
        <fullName evidence="1">gamma-glutamylcyclotransferase</fullName>
        <ecNumber evidence="1">4.3.2.9</ecNumber>
    </recommendedName>
</protein>
<dbReference type="InterPro" id="IPR017939">
    <property type="entry name" value="G-Glutamylcylcotransferase"/>
</dbReference>
<dbReference type="OrthoDB" id="2924818at2759"/>
<feature type="binding site" evidence="4">
    <location>
        <begin position="37"/>
        <end position="42"/>
    </location>
    <ligand>
        <name>substrate</name>
    </ligand>
</feature>
<feature type="compositionally biased region" description="Basic and acidic residues" evidence="5">
    <location>
        <begin position="218"/>
        <end position="231"/>
    </location>
</feature>
<dbReference type="GeneID" id="71988288"/>
<sequence length="241" mass="28287">MDISPSSSLNISLSCSSNPHFPAMPLPSSSSTKKTIYFAYGSNLWREQMRTRCPTSRYWGLARLKGYEWIIYERGYANVIEKEHTNDGRKIEEEADGKKKHDYSNEVWGLVYSLETEDEKRLDRNEGVPVSYQKEQIGCEFWPAEAEHNDSKEGRPDPSKRSKKIDMLLYINRNLKKVGDIKKEYVYRMNQGIADAVKEGMPKEYVEQVLREYIREEEDEIRHERVQETAERQAANFENER</sequence>
<evidence type="ECO:0000256" key="3">
    <source>
        <dbReference type="PIRSR" id="PIRSR617939-1"/>
    </source>
</evidence>
<dbReference type="Proteomes" id="UP000756132">
    <property type="component" value="Chromosome 3"/>
</dbReference>
<feature type="active site" description="Proton acceptor" evidence="3">
    <location>
        <position position="126"/>
    </location>
</feature>
<dbReference type="SUPFAM" id="SSF110857">
    <property type="entry name" value="Gamma-glutamyl cyclotransferase-like"/>
    <property type="match status" value="1"/>
</dbReference>
<dbReference type="GO" id="GO:0003839">
    <property type="term" value="F:gamma-glutamylcyclotransferase activity"/>
    <property type="evidence" value="ECO:0007669"/>
    <property type="project" value="UniProtKB-EC"/>
</dbReference>
<evidence type="ECO:0000256" key="4">
    <source>
        <dbReference type="PIRSR" id="PIRSR617939-2"/>
    </source>
</evidence>
<proteinExistence type="predicted"/>
<dbReference type="KEGG" id="ffu:CLAFUR5_08410"/>